<name>A0A1V6P6U5_9EURO</name>
<dbReference type="SUPFAM" id="SSF56112">
    <property type="entry name" value="Protein kinase-like (PK-like)"/>
    <property type="match status" value="1"/>
</dbReference>
<protein>
    <recommendedName>
        <fullName evidence="3">Protein kinase domain-containing protein</fullName>
    </recommendedName>
</protein>
<gene>
    <name evidence="1" type="ORF">PENANT_c234G05116</name>
</gene>
<evidence type="ECO:0000313" key="1">
    <source>
        <dbReference type="EMBL" id="OQD72678.1"/>
    </source>
</evidence>
<dbReference type="Gene3D" id="1.10.510.10">
    <property type="entry name" value="Transferase(Phosphotransferase) domain 1"/>
    <property type="match status" value="1"/>
</dbReference>
<dbReference type="OrthoDB" id="2942798at2759"/>
<dbReference type="Proteomes" id="UP000191672">
    <property type="component" value="Unassembled WGS sequence"/>
</dbReference>
<proteinExistence type="predicted"/>
<dbReference type="PANTHER" id="PTHR37171">
    <property type="entry name" value="SERINE/THREONINE-PROTEIN KINASE YRZF-RELATED"/>
    <property type="match status" value="1"/>
</dbReference>
<dbReference type="AlphaFoldDB" id="A0A1V6P6U5"/>
<comment type="caution">
    <text evidence="1">The sequence shown here is derived from an EMBL/GenBank/DDBJ whole genome shotgun (WGS) entry which is preliminary data.</text>
</comment>
<accession>A0A1V6P6U5</accession>
<evidence type="ECO:0000313" key="2">
    <source>
        <dbReference type="Proteomes" id="UP000191672"/>
    </source>
</evidence>
<keyword evidence="2" id="KW-1185">Reference proteome</keyword>
<evidence type="ECO:0008006" key="3">
    <source>
        <dbReference type="Google" id="ProtNLM"/>
    </source>
</evidence>
<dbReference type="InterPro" id="IPR011009">
    <property type="entry name" value="Kinase-like_dom_sf"/>
</dbReference>
<organism evidence="1 2">
    <name type="scientific">Penicillium antarcticum</name>
    <dbReference type="NCBI Taxonomy" id="416450"/>
    <lineage>
        <taxon>Eukaryota</taxon>
        <taxon>Fungi</taxon>
        <taxon>Dikarya</taxon>
        <taxon>Ascomycota</taxon>
        <taxon>Pezizomycotina</taxon>
        <taxon>Eurotiomycetes</taxon>
        <taxon>Eurotiomycetidae</taxon>
        <taxon>Eurotiales</taxon>
        <taxon>Aspergillaceae</taxon>
        <taxon>Penicillium</taxon>
    </lineage>
</organism>
<dbReference type="EMBL" id="MDYN01000234">
    <property type="protein sequence ID" value="OQD72678.1"/>
    <property type="molecule type" value="Genomic_DNA"/>
</dbReference>
<sequence length="244" mass="27659">MDLIPQNTQFPIFCFGDKRITVKKDKLLNELRPTVYHLELEEPRFGLPETVIVKQQKHGREAEFCNEITAYKRLRILQGTVIPTLFGRGSFNGLPALILSEVEGITLRDLAKVVEPSFQEKALETQLEKAFQELHKYGAEHYDLNLGNFLFCNNGQVVVIDLEEVEFPDRQQAWERSVNLGCVSNLMSRFRDVRYPRRAPSPVVCWRSCTGDDDDKSGSEAPGSCYSMGLVSRGGIMKPGFVTL</sequence>
<dbReference type="InterPro" id="IPR052396">
    <property type="entry name" value="Meiotic_Drive_Suppr_Kinase"/>
</dbReference>
<reference evidence="2" key="1">
    <citation type="journal article" date="2017" name="Nat. Microbiol.">
        <title>Global analysis of biosynthetic gene clusters reveals vast potential of secondary metabolite production in Penicillium species.</title>
        <authorList>
            <person name="Nielsen J.C."/>
            <person name="Grijseels S."/>
            <person name="Prigent S."/>
            <person name="Ji B."/>
            <person name="Dainat J."/>
            <person name="Nielsen K.F."/>
            <person name="Frisvad J.C."/>
            <person name="Workman M."/>
            <person name="Nielsen J."/>
        </authorList>
    </citation>
    <scope>NUCLEOTIDE SEQUENCE [LARGE SCALE GENOMIC DNA]</scope>
    <source>
        <strain evidence="2">IBT 31811</strain>
    </source>
</reference>
<dbReference type="PANTHER" id="PTHR37171:SF1">
    <property type="entry name" value="SERINE_THREONINE-PROTEIN KINASE YRZF-RELATED"/>
    <property type="match status" value="1"/>
</dbReference>